<evidence type="ECO:0000313" key="5">
    <source>
        <dbReference type="EMBL" id="ABC21074.1"/>
    </source>
</evidence>
<evidence type="ECO:0000256" key="3">
    <source>
        <dbReference type="SAM" id="Phobius"/>
    </source>
</evidence>
<dbReference type="Proteomes" id="UP000001929">
    <property type="component" value="Chromosome"/>
</dbReference>
<gene>
    <name evidence="5" type="ordered locus">Rru_A0269</name>
</gene>
<keyword evidence="6" id="KW-1185">Reference proteome</keyword>
<name>Q2RXS1_RHORT</name>
<dbReference type="EnsemblBacteria" id="ABC21074">
    <property type="protein sequence ID" value="ABC21074"/>
    <property type="gene ID" value="Rru_A0269"/>
</dbReference>
<reference evidence="5 6" key="1">
    <citation type="journal article" date="2011" name="Stand. Genomic Sci.">
        <title>Complete genome sequence of Rhodospirillum rubrum type strain (S1).</title>
        <authorList>
            <person name="Munk A.C."/>
            <person name="Copeland A."/>
            <person name="Lucas S."/>
            <person name="Lapidus A."/>
            <person name="Del Rio T.G."/>
            <person name="Barry K."/>
            <person name="Detter J.C."/>
            <person name="Hammon N."/>
            <person name="Israni S."/>
            <person name="Pitluck S."/>
            <person name="Brettin T."/>
            <person name="Bruce D."/>
            <person name="Han C."/>
            <person name="Tapia R."/>
            <person name="Gilna P."/>
            <person name="Schmutz J."/>
            <person name="Larimer F."/>
            <person name="Land M."/>
            <person name="Kyrpides N.C."/>
            <person name="Mavromatis K."/>
            <person name="Richardson P."/>
            <person name="Rohde M."/>
            <person name="Goker M."/>
            <person name="Klenk H.P."/>
            <person name="Zhang Y."/>
            <person name="Roberts G.P."/>
            <person name="Reslewic S."/>
            <person name="Schwartz D.C."/>
        </authorList>
    </citation>
    <scope>NUCLEOTIDE SEQUENCE [LARGE SCALE GENOMIC DNA]</scope>
    <source>
        <strain evidence="6">ATCC 11170 / ATH 1.1.1 / DSM 467 / LMG 4362 / NCIMB 8255 / S1</strain>
    </source>
</reference>
<feature type="domain" description="OmpA-like" evidence="4">
    <location>
        <begin position="149"/>
        <end position="272"/>
    </location>
</feature>
<dbReference type="EMBL" id="CP000230">
    <property type="protein sequence ID" value="ABC21074.1"/>
    <property type="molecule type" value="Genomic_DNA"/>
</dbReference>
<dbReference type="RefSeq" id="WP_011388022.1">
    <property type="nucleotide sequence ID" value="NC_007643.1"/>
</dbReference>
<dbReference type="STRING" id="269796.Rru_A0269"/>
<evidence type="ECO:0000256" key="1">
    <source>
        <dbReference type="PROSITE-ProRule" id="PRU00473"/>
    </source>
</evidence>
<dbReference type="GO" id="GO:0016020">
    <property type="term" value="C:membrane"/>
    <property type="evidence" value="ECO:0007669"/>
    <property type="project" value="UniProtKB-UniRule"/>
</dbReference>
<dbReference type="HOGENOM" id="CLU_1115103_0_0_5"/>
<keyword evidence="3" id="KW-0812">Transmembrane</keyword>
<keyword evidence="3" id="KW-1133">Transmembrane helix</keyword>
<protein>
    <recommendedName>
        <fullName evidence="4">OmpA-like domain-containing protein</fullName>
    </recommendedName>
</protein>
<feature type="region of interest" description="Disordered" evidence="2">
    <location>
        <begin position="1"/>
        <end position="21"/>
    </location>
</feature>
<evidence type="ECO:0000256" key="2">
    <source>
        <dbReference type="SAM" id="MobiDB-lite"/>
    </source>
</evidence>
<dbReference type="Gene3D" id="3.30.1330.60">
    <property type="entry name" value="OmpA-like domain"/>
    <property type="match status" value="1"/>
</dbReference>
<sequence length="293" mass="30371">MAKHPGLVTRRPLSFGTTTPGYDLGRSASRISARRTTTPLRRLLMIGAALSVAGLTVMAGPPAAGAMEGALSSPTARLIEHGLDPATPEQARLELRDLSVDPGNRDAAPLVAWAEDRRSCWAGGGSAAQECRLDVNAALERLRATAGPESLGDGQLVMVFFEPGESGLGDPTARSLVSSVAHTLQSGNLRVRVTGYADPGELSGNTPQAVDLAMERARAVAWSLQQEGVSAGDVILSARVSVDPPTQTGSDAEDALAATRERRVEMIIEDAAVANGPSSDETVVGATLMAKGD</sequence>
<dbReference type="SUPFAM" id="SSF103088">
    <property type="entry name" value="OmpA-like"/>
    <property type="match status" value="1"/>
</dbReference>
<dbReference type="PATRIC" id="fig|269796.9.peg.323"/>
<proteinExistence type="predicted"/>
<organism evidence="5 6">
    <name type="scientific">Rhodospirillum rubrum (strain ATCC 11170 / ATH 1.1.1 / DSM 467 / LMG 4362 / NCIMB 8255 / S1)</name>
    <dbReference type="NCBI Taxonomy" id="269796"/>
    <lineage>
        <taxon>Bacteria</taxon>
        <taxon>Pseudomonadati</taxon>
        <taxon>Pseudomonadota</taxon>
        <taxon>Alphaproteobacteria</taxon>
        <taxon>Rhodospirillales</taxon>
        <taxon>Rhodospirillaceae</taxon>
        <taxon>Rhodospirillum</taxon>
    </lineage>
</organism>
<dbReference type="AlphaFoldDB" id="Q2RXS1"/>
<dbReference type="Pfam" id="PF00691">
    <property type="entry name" value="OmpA"/>
    <property type="match status" value="1"/>
</dbReference>
<keyword evidence="1 3" id="KW-0472">Membrane</keyword>
<dbReference type="InterPro" id="IPR006665">
    <property type="entry name" value="OmpA-like"/>
</dbReference>
<dbReference type="InterPro" id="IPR036737">
    <property type="entry name" value="OmpA-like_sf"/>
</dbReference>
<feature type="transmembrane region" description="Helical" evidence="3">
    <location>
        <begin position="43"/>
        <end position="64"/>
    </location>
</feature>
<evidence type="ECO:0000259" key="4">
    <source>
        <dbReference type="PROSITE" id="PS51123"/>
    </source>
</evidence>
<evidence type="ECO:0000313" key="6">
    <source>
        <dbReference type="Proteomes" id="UP000001929"/>
    </source>
</evidence>
<dbReference type="KEGG" id="rru:Rru_A0269"/>
<dbReference type="PROSITE" id="PS51123">
    <property type="entry name" value="OMPA_2"/>
    <property type="match status" value="1"/>
</dbReference>
<accession>Q2RXS1</accession>